<dbReference type="EMBL" id="WVTA01000011">
    <property type="protein sequence ID" value="KAK3203488.1"/>
    <property type="molecule type" value="Genomic_DNA"/>
</dbReference>
<dbReference type="PRINTS" id="PR01217">
    <property type="entry name" value="PRICHEXTENSN"/>
</dbReference>
<feature type="region of interest" description="Disordered" evidence="9">
    <location>
        <begin position="189"/>
        <end position="498"/>
    </location>
</feature>
<sequence length="722" mass="73910">MKASIALLISGLAAQQVAAHWDRQASNYNTPGYNNNECTEKQKGGYNWSDLNDGDKPGKYDDFNFGGDWKCSTKKFGKRDHISKRHFGEKAITNKCGKEKPASFSCDQKKEGFSVTHIDVSVDHDADLDFHYKMKDGSICKQRTSCKKEGTTVQNTQCGGAESVDVYLGHSSEGRDDCEIGVHQIGFDCNPGESYTPPPPYTPAPPPSTSEVPVTSSEVPSTSEVPVTSSEVPPPSTPTPPPQTSDSPPPPPEESSTESIKTPICGYGGCGSTGYQNSTAPPETPATSVPVESTPAETPATSAPPAESTPSGECGGYGQPACETSAPVESVPAETPATSAPVESTPAETPATSAPVESTPVESTPAETPATSAPPAESTPSGECGGYGQPACETSAPVESVPAETPATSAPVESTPAETPATSAPVESTPAETPATSAPPAESTPSGECGGYGQPACETKPVESVPETPATSAPAQSTEVSPSSPVESPSAPLESQPPTCLNTWLKLKTECKDNTDSACYCKVPDLTDNVIDCVKAYGTEEEVQQALSYFVGICAPQIPENPQIIDKCSDVPLSPPQPTPTPESPITPPPESPATSASPDAPVTSAPAPEIPADIPCTTISYGGSSYVVPQVGFTTEAPDAPGANPTEPIALYPAAPTPAPAPAEPTAPYPVPSGFTSVPLPTGTGAIGAPPAEFEGAAFSLKGSSKGVGMVAGAVLAFFAL</sequence>
<keyword evidence="13" id="KW-1185">Reference proteome</keyword>
<evidence type="ECO:0000256" key="4">
    <source>
        <dbReference type="ARBA" id="ARBA00022525"/>
    </source>
</evidence>
<reference evidence="12 13" key="1">
    <citation type="submission" date="2021-02" db="EMBL/GenBank/DDBJ databases">
        <title>Genome assembly of Pseudopithomyces chartarum.</title>
        <authorList>
            <person name="Jauregui R."/>
            <person name="Singh J."/>
            <person name="Voisey C."/>
        </authorList>
    </citation>
    <scope>NUCLEOTIDE SEQUENCE [LARGE SCALE GENOMIC DNA]</scope>
    <source>
        <strain evidence="12 13">AGR01</strain>
    </source>
</reference>
<evidence type="ECO:0000256" key="5">
    <source>
        <dbReference type="ARBA" id="ARBA00022622"/>
    </source>
</evidence>
<feature type="compositionally biased region" description="Low complexity" evidence="9">
    <location>
        <begin position="362"/>
        <end position="381"/>
    </location>
</feature>
<feature type="compositionally biased region" description="Low complexity" evidence="9">
    <location>
        <begin position="427"/>
        <end position="446"/>
    </location>
</feature>
<feature type="compositionally biased region" description="Polar residues" evidence="9">
    <location>
        <begin position="273"/>
        <end position="291"/>
    </location>
</feature>
<organism evidence="12 13">
    <name type="scientific">Pseudopithomyces chartarum</name>
    <dbReference type="NCBI Taxonomy" id="1892770"/>
    <lineage>
        <taxon>Eukaryota</taxon>
        <taxon>Fungi</taxon>
        <taxon>Dikarya</taxon>
        <taxon>Ascomycota</taxon>
        <taxon>Pezizomycotina</taxon>
        <taxon>Dothideomycetes</taxon>
        <taxon>Pleosporomycetidae</taxon>
        <taxon>Pleosporales</taxon>
        <taxon>Massarineae</taxon>
        <taxon>Didymosphaeriaceae</taxon>
        <taxon>Pseudopithomyces</taxon>
    </lineage>
</organism>
<feature type="compositionally biased region" description="Low complexity" evidence="9">
    <location>
        <begin position="593"/>
        <end position="608"/>
    </location>
</feature>
<feature type="compositionally biased region" description="Pro residues" evidence="9">
    <location>
        <begin position="232"/>
        <end position="253"/>
    </location>
</feature>
<dbReference type="GO" id="GO:0005576">
    <property type="term" value="C:extracellular region"/>
    <property type="evidence" value="ECO:0007669"/>
    <property type="project" value="UniProtKB-SubCell"/>
</dbReference>
<keyword evidence="8" id="KW-0449">Lipoprotein</keyword>
<feature type="chain" id="PRO_5043043127" description="CFEM domain-containing protein" evidence="10">
    <location>
        <begin position="20"/>
        <end position="722"/>
    </location>
</feature>
<dbReference type="AlphaFoldDB" id="A0AAN6LUR7"/>
<evidence type="ECO:0000256" key="10">
    <source>
        <dbReference type="SAM" id="SignalP"/>
    </source>
</evidence>
<comment type="caution">
    <text evidence="12">The sequence shown here is derived from an EMBL/GenBank/DDBJ whole genome shotgun (WGS) entry which is preliminary data.</text>
</comment>
<keyword evidence="4" id="KW-0964">Secreted</keyword>
<evidence type="ECO:0000256" key="7">
    <source>
        <dbReference type="ARBA" id="ARBA00023157"/>
    </source>
</evidence>
<comment type="similarity">
    <text evidence="3">Belongs to the RBT5 family.</text>
</comment>
<feature type="compositionally biased region" description="Pro residues" evidence="9">
    <location>
        <begin position="573"/>
        <end position="592"/>
    </location>
</feature>
<evidence type="ECO:0000313" key="13">
    <source>
        <dbReference type="Proteomes" id="UP001280581"/>
    </source>
</evidence>
<evidence type="ECO:0000256" key="6">
    <source>
        <dbReference type="ARBA" id="ARBA00022729"/>
    </source>
</evidence>
<evidence type="ECO:0000256" key="3">
    <source>
        <dbReference type="ARBA" id="ARBA00010031"/>
    </source>
</evidence>
<feature type="domain" description="CFEM" evidence="11">
    <location>
        <begin position="499"/>
        <end position="555"/>
    </location>
</feature>
<dbReference type="Proteomes" id="UP001280581">
    <property type="component" value="Unassembled WGS sequence"/>
</dbReference>
<evidence type="ECO:0000259" key="11">
    <source>
        <dbReference type="Pfam" id="PF05730"/>
    </source>
</evidence>
<keyword evidence="5" id="KW-0336">GPI-anchor</keyword>
<feature type="compositionally biased region" description="Polar residues" evidence="9">
    <location>
        <begin position="336"/>
        <end position="356"/>
    </location>
</feature>
<keyword evidence="5" id="KW-0325">Glycoprotein</keyword>
<evidence type="ECO:0000256" key="1">
    <source>
        <dbReference type="ARBA" id="ARBA00004589"/>
    </source>
</evidence>
<feature type="compositionally biased region" description="Low complexity" evidence="9">
    <location>
        <begin position="209"/>
        <end position="231"/>
    </location>
</feature>
<keyword evidence="5" id="KW-0472">Membrane</keyword>
<keyword evidence="7" id="KW-1015">Disulfide bond</keyword>
<keyword evidence="6 10" id="KW-0732">Signal</keyword>
<feature type="compositionally biased region" description="Pro residues" evidence="9">
    <location>
        <begin position="196"/>
        <end position="208"/>
    </location>
</feature>
<evidence type="ECO:0000256" key="2">
    <source>
        <dbReference type="ARBA" id="ARBA00004613"/>
    </source>
</evidence>
<feature type="compositionally biased region" description="Polar residues" evidence="9">
    <location>
        <begin position="406"/>
        <end position="426"/>
    </location>
</feature>
<gene>
    <name evidence="12" type="ORF">GRF29_112g1448953</name>
</gene>
<evidence type="ECO:0000256" key="9">
    <source>
        <dbReference type="SAM" id="MobiDB-lite"/>
    </source>
</evidence>
<feature type="signal peptide" evidence="10">
    <location>
        <begin position="1"/>
        <end position="19"/>
    </location>
</feature>
<evidence type="ECO:0000256" key="8">
    <source>
        <dbReference type="ARBA" id="ARBA00023288"/>
    </source>
</evidence>
<proteinExistence type="inferred from homology"/>
<feature type="compositionally biased region" description="Low complexity" evidence="9">
    <location>
        <begin position="292"/>
        <end position="311"/>
    </location>
</feature>
<feature type="region of interest" description="Disordered" evidence="9">
    <location>
        <begin position="565"/>
        <end position="610"/>
    </location>
</feature>
<dbReference type="GO" id="GO:0098552">
    <property type="term" value="C:side of membrane"/>
    <property type="evidence" value="ECO:0007669"/>
    <property type="project" value="UniProtKB-KW"/>
</dbReference>
<comment type="subcellular location">
    <subcellularLocation>
        <location evidence="1">Membrane</location>
        <topology evidence="1">Lipid-anchor</topology>
        <topology evidence="1">GPI-anchor</topology>
    </subcellularLocation>
    <subcellularLocation>
        <location evidence="2">Secreted</location>
    </subcellularLocation>
</comment>
<accession>A0AAN6LUR7</accession>
<dbReference type="InterPro" id="IPR008427">
    <property type="entry name" value="Extracellular_membr_CFEM_dom"/>
</dbReference>
<evidence type="ECO:0000313" key="12">
    <source>
        <dbReference type="EMBL" id="KAK3203488.1"/>
    </source>
</evidence>
<name>A0AAN6LUR7_9PLEO</name>
<dbReference type="Pfam" id="PF05730">
    <property type="entry name" value="CFEM"/>
    <property type="match status" value="1"/>
</dbReference>
<feature type="compositionally biased region" description="Low complexity" evidence="9">
    <location>
        <begin position="477"/>
        <end position="494"/>
    </location>
</feature>
<protein>
    <recommendedName>
        <fullName evidence="11">CFEM domain-containing protein</fullName>
    </recommendedName>
</protein>